<evidence type="ECO:0008006" key="5">
    <source>
        <dbReference type="Google" id="ProtNLM"/>
    </source>
</evidence>
<dbReference type="EMBL" id="JAMQOQ010000004">
    <property type="protein sequence ID" value="MDS0295449.1"/>
    <property type="molecule type" value="Genomic_DNA"/>
</dbReference>
<evidence type="ECO:0000313" key="4">
    <source>
        <dbReference type="Proteomes" id="UP001254813"/>
    </source>
</evidence>
<evidence type="ECO:0000256" key="2">
    <source>
        <dbReference type="SAM" id="Phobius"/>
    </source>
</evidence>
<keyword evidence="2" id="KW-0472">Membrane</keyword>
<feature type="region of interest" description="Disordered" evidence="1">
    <location>
        <begin position="30"/>
        <end position="88"/>
    </location>
</feature>
<feature type="compositionally biased region" description="Low complexity" evidence="1">
    <location>
        <begin position="58"/>
        <end position="78"/>
    </location>
</feature>
<keyword evidence="2" id="KW-0812">Transmembrane</keyword>
<proteinExistence type="predicted"/>
<organism evidence="3 4">
    <name type="scientific">Halogeometricum luteum</name>
    <dbReference type="NCBI Taxonomy" id="2950537"/>
    <lineage>
        <taxon>Archaea</taxon>
        <taxon>Methanobacteriati</taxon>
        <taxon>Methanobacteriota</taxon>
        <taxon>Stenosarchaea group</taxon>
        <taxon>Halobacteria</taxon>
        <taxon>Halobacteriales</taxon>
        <taxon>Haloferacaceae</taxon>
        <taxon>Halogeometricum</taxon>
    </lineage>
</organism>
<dbReference type="Gene3D" id="2.60.40.10">
    <property type="entry name" value="Immunoglobulins"/>
    <property type="match status" value="3"/>
</dbReference>
<dbReference type="Proteomes" id="UP001254813">
    <property type="component" value="Unassembled WGS sequence"/>
</dbReference>
<feature type="transmembrane region" description="Helical" evidence="2">
    <location>
        <begin position="467"/>
        <end position="485"/>
    </location>
</feature>
<reference evidence="3 4" key="1">
    <citation type="submission" date="2022-06" db="EMBL/GenBank/DDBJ databases">
        <title>Halogeometricum sp. a new haloarchaeum isolate from saline soil.</title>
        <authorList>
            <person name="Strakova D."/>
            <person name="Galisteo C."/>
            <person name="Sanchez-Porro C."/>
            <person name="Ventosa A."/>
        </authorList>
    </citation>
    <scope>NUCLEOTIDE SEQUENCE [LARGE SCALE GENOMIC DNA]</scope>
    <source>
        <strain evidence="4">S3BR25-2</strain>
    </source>
</reference>
<name>A0ABU2G5F9_9EURY</name>
<comment type="caution">
    <text evidence="3">The sequence shown here is derived from an EMBL/GenBank/DDBJ whole genome shotgun (WGS) entry which is preliminary data.</text>
</comment>
<feature type="compositionally biased region" description="Low complexity" evidence="1">
    <location>
        <begin position="35"/>
        <end position="47"/>
    </location>
</feature>
<evidence type="ECO:0000256" key="1">
    <source>
        <dbReference type="SAM" id="MobiDB-lite"/>
    </source>
</evidence>
<keyword evidence="2" id="KW-1133">Transmembrane helix</keyword>
<gene>
    <name evidence="3" type="ORF">NDI79_14855</name>
</gene>
<feature type="compositionally biased region" description="Low complexity" evidence="1">
    <location>
        <begin position="428"/>
        <end position="438"/>
    </location>
</feature>
<dbReference type="RefSeq" id="WP_310929363.1">
    <property type="nucleotide sequence ID" value="NZ_JAMQOQ010000004.1"/>
</dbReference>
<evidence type="ECO:0000313" key="3">
    <source>
        <dbReference type="EMBL" id="MDS0295449.1"/>
    </source>
</evidence>
<feature type="compositionally biased region" description="Pro residues" evidence="1">
    <location>
        <begin position="407"/>
        <end position="418"/>
    </location>
</feature>
<feature type="region of interest" description="Disordered" evidence="1">
    <location>
        <begin position="406"/>
        <end position="444"/>
    </location>
</feature>
<dbReference type="InterPro" id="IPR013783">
    <property type="entry name" value="Ig-like_fold"/>
</dbReference>
<keyword evidence="4" id="KW-1185">Reference proteome</keyword>
<sequence length="489" mass="49940">MNTNPNWSSIALTLAFVLALCSVSVGTAAGGAAGDGASASTATAAATETPQANRTTETDATPTATPSPDGVTATTTPDSSPPTESPPAADAVFVVSDLDAPETLRAGDGVHVNATVTNRASANGTETLRYSLGGATVASRTVTLAAGESKTVEFAVPYADVESALGDPAPGTYVHGVRNESGAGAAARLRVTPDVDLSVERFDAPTEISHNESYIVLATVRNPGDVTITRNVDYAFAGEPVVERAVTVAAGDDRQVAFEMTLADAASVVGPVENETTYDHGVRTGDSRAGGAVRVVRGPSADASALAVESFEAPDDVRPGDSYRVNLTVRNVDTADFEGQLGYRVNGAVVATDWTRVPIGERRTVSFRMTHDDVADAAVPLSAPDTEQGVYVGSDAVETRPVTVHVPPEPETATPEPPTFTADGSVGAPTATPAADASDGGDDADADIECQRGFFTACGGTALGETSLTLVGIFLSGLGIVFQLSQGRR</sequence>
<accession>A0ABU2G5F9</accession>
<protein>
    <recommendedName>
        <fullName evidence="5">CARDB protein</fullName>
    </recommendedName>
</protein>